<name>A0AAN6U2A8_9PEZI</name>
<dbReference type="AlphaFoldDB" id="A0AAN6U2A8"/>
<accession>A0AAN6U2A8</accession>
<evidence type="ECO:0000256" key="1">
    <source>
        <dbReference type="SAM" id="MobiDB-lite"/>
    </source>
</evidence>
<evidence type="ECO:0000313" key="3">
    <source>
        <dbReference type="Proteomes" id="UP001302602"/>
    </source>
</evidence>
<protein>
    <submittedName>
        <fullName evidence="2">Uncharacterized protein</fullName>
    </submittedName>
</protein>
<dbReference type="EMBL" id="MU853227">
    <property type="protein sequence ID" value="KAK4124630.1"/>
    <property type="molecule type" value="Genomic_DNA"/>
</dbReference>
<reference evidence="2" key="1">
    <citation type="journal article" date="2023" name="Mol. Phylogenet. Evol.">
        <title>Genome-scale phylogeny and comparative genomics of the fungal order Sordariales.</title>
        <authorList>
            <person name="Hensen N."/>
            <person name="Bonometti L."/>
            <person name="Westerberg I."/>
            <person name="Brannstrom I.O."/>
            <person name="Guillou S."/>
            <person name="Cros-Aarteil S."/>
            <person name="Calhoun S."/>
            <person name="Haridas S."/>
            <person name="Kuo A."/>
            <person name="Mondo S."/>
            <person name="Pangilinan J."/>
            <person name="Riley R."/>
            <person name="LaButti K."/>
            <person name="Andreopoulos B."/>
            <person name="Lipzen A."/>
            <person name="Chen C."/>
            <person name="Yan M."/>
            <person name="Daum C."/>
            <person name="Ng V."/>
            <person name="Clum A."/>
            <person name="Steindorff A."/>
            <person name="Ohm R.A."/>
            <person name="Martin F."/>
            <person name="Silar P."/>
            <person name="Natvig D.O."/>
            <person name="Lalanne C."/>
            <person name="Gautier V."/>
            <person name="Ament-Velasquez S.L."/>
            <person name="Kruys A."/>
            <person name="Hutchinson M.I."/>
            <person name="Powell A.J."/>
            <person name="Barry K."/>
            <person name="Miller A.N."/>
            <person name="Grigoriev I.V."/>
            <person name="Debuchy R."/>
            <person name="Gladieux P."/>
            <person name="Hiltunen Thoren M."/>
            <person name="Johannesson H."/>
        </authorList>
    </citation>
    <scope>NUCLEOTIDE SEQUENCE</scope>
    <source>
        <strain evidence="2">CBS 731.68</strain>
    </source>
</reference>
<gene>
    <name evidence="2" type="ORF">N657DRAFT_399613</name>
</gene>
<proteinExistence type="predicted"/>
<organism evidence="2 3">
    <name type="scientific">Parathielavia appendiculata</name>
    <dbReference type="NCBI Taxonomy" id="2587402"/>
    <lineage>
        <taxon>Eukaryota</taxon>
        <taxon>Fungi</taxon>
        <taxon>Dikarya</taxon>
        <taxon>Ascomycota</taxon>
        <taxon>Pezizomycotina</taxon>
        <taxon>Sordariomycetes</taxon>
        <taxon>Sordariomycetidae</taxon>
        <taxon>Sordariales</taxon>
        <taxon>Chaetomiaceae</taxon>
        <taxon>Parathielavia</taxon>
    </lineage>
</organism>
<keyword evidence="3" id="KW-1185">Reference proteome</keyword>
<dbReference type="RefSeq" id="XP_062648401.1">
    <property type="nucleotide sequence ID" value="XM_062787187.1"/>
</dbReference>
<comment type="caution">
    <text evidence="2">The sequence shown here is derived from an EMBL/GenBank/DDBJ whole genome shotgun (WGS) entry which is preliminary data.</text>
</comment>
<sequence>MFDFPIWIPRYTRPSPLEIRSTQHISHSIPVPTPTQVATVRGMCLHVFFRCFIPQLCYLRYSSRPWPETHYHRLLSCVRSLDPPDRGDTGRYMPCSRVHGSKSPTSTRESGPTLKAMGHGFVSGDRMMRWTNPQHPCCNPARLVLPAPTWTMSRTASPCQDKDLREVVSSLPWEDLPPPCLKFSGSSWRRHPVPFPACANQPRGVIPLPSCGCSHLSGPIAHCLRLPTPTTPSSTP</sequence>
<dbReference type="GeneID" id="87823957"/>
<dbReference type="Proteomes" id="UP001302602">
    <property type="component" value="Unassembled WGS sequence"/>
</dbReference>
<evidence type="ECO:0000313" key="2">
    <source>
        <dbReference type="EMBL" id="KAK4124630.1"/>
    </source>
</evidence>
<reference evidence="2" key="2">
    <citation type="submission" date="2023-05" db="EMBL/GenBank/DDBJ databases">
        <authorList>
            <consortium name="Lawrence Berkeley National Laboratory"/>
            <person name="Steindorff A."/>
            <person name="Hensen N."/>
            <person name="Bonometti L."/>
            <person name="Westerberg I."/>
            <person name="Brannstrom I.O."/>
            <person name="Guillou S."/>
            <person name="Cros-Aarteil S."/>
            <person name="Calhoun S."/>
            <person name="Haridas S."/>
            <person name="Kuo A."/>
            <person name="Mondo S."/>
            <person name="Pangilinan J."/>
            <person name="Riley R."/>
            <person name="Labutti K."/>
            <person name="Andreopoulos B."/>
            <person name="Lipzen A."/>
            <person name="Chen C."/>
            <person name="Yanf M."/>
            <person name="Daum C."/>
            <person name="Ng V."/>
            <person name="Clum A."/>
            <person name="Ohm R."/>
            <person name="Martin F."/>
            <person name="Silar P."/>
            <person name="Natvig D."/>
            <person name="Lalanne C."/>
            <person name="Gautier V."/>
            <person name="Ament-Velasquez S.L."/>
            <person name="Kruys A."/>
            <person name="Hutchinson M.I."/>
            <person name="Powell A.J."/>
            <person name="Barry K."/>
            <person name="Miller A.N."/>
            <person name="Grigoriev I.V."/>
            <person name="Debuchy R."/>
            <person name="Gladieux P."/>
            <person name="Thoren M.H."/>
            <person name="Johannesson H."/>
        </authorList>
    </citation>
    <scope>NUCLEOTIDE SEQUENCE</scope>
    <source>
        <strain evidence="2">CBS 731.68</strain>
    </source>
</reference>
<feature type="region of interest" description="Disordered" evidence="1">
    <location>
        <begin position="89"/>
        <end position="115"/>
    </location>
</feature>